<dbReference type="Proteomes" id="UP000002872">
    <property type="component" value="Unassembled WGS sequence"/>
</dbReference>
<dbReference type="GO" id="GO:0030490">
    <property type="term" value="P:maturation of SSU-rRNA"/>
    <property type="evidence" value="ECO:0007669"/>
    <property type="project" value="TreeGrafter"/>
</dbReference>
<keyword evidence="1 3" id="KW-0853">WD repeat</keyword>
<dbReference type="PANTHER" id="PTHR19853:SF0">
    <property type="entry name" value="WD REPEAT-CONTAINING PROTEIN 3"/>
    <property type="match status" value="1"/>
</dbReference>
<dbReference type="InterPro" id="IPR015943">
    <property type="entry name" value="WD40/YVTN_repeat-like_dom_sf"/>
</dbReference>
<dbReference type="GO" id="GO:0030515">
    <property type="term" value="F:snoRNA binding"/>
    <property type="evidence" value="ECO:0007669"/>
    <property type="project" value="TreeGrafter"/>
</dbReference>
<keyword evidence="2" id="KW-0677">Repeat</keyword>
<evidence type="ECO:0000313" key="4">
    <source>
        <dbReference type="EMBL" id="EIJ87568.1"/>
    </source>
</evidence>
<gene>
    <name evidence="4" type="ORF">NEQG_02115</name>
</gene>
<proteinExistence type="predicted"/>
<dbReference type="OrthoDB" id="407922at2759"/>
<dbReference type="GO" id="GO:0032040">
    <property type="term" value="C:small-subunit processome"/>
    <property type="evidence" value="ECO:0007669"/>
    <property type="project" value="TreeGrafter"/>
</dbReference>
<organism evidence="4 5">
    <name type="scientific">Nematocida parisii (strain ERTm3)</name>
    <name type="common">Nematode killer fungus</name>
    <dbReference type="NCBI Taxonomy" id="935791"/>
    <lineage>
        <taxon>Eukaryota</taxon>
        <taxon>Fungi</taxon>
        <taxon>Fungi incertae sedis</taxon>
        <taxon>Microsporidia</taxon>
        <taxon>Nematocida</taxon>
    </lineage>
</organism>
<dbReference type="OMA" id="CSYDIMK"/>
<evidence type="ECO:0000313" key="5">
    <source>
        <dbReference type="Proteomes" id="UP000002872"/>
    </source>
</evidence>
<dbReference type="PANTHER" id="PTHR19853">
    <property type="entry name" value="WD REPEAT CONTAINING PROTEIN 3 WDR3"/>
    <property type="match status" value="1"/>
</dbReference>
<feature type="non-terminal residue" evidence="4">
    <location>
        <position position="1"/>
    </location>
</feature>
<evidence type="ECO:0000256" key="1">
    <source>
        <dbReference type="ARBA" id="ARBA00022574"/>
    </source>
</evidence>
<dbReference type="GO" id="GO:0034388">
    <property type="term" value="C:Pwp2p-containing subcomplex of 90S preribosome"/>
    <property type="evidence" value="ECO:0007669"/>
    <property type="project" value="TreeGrafter"/>
</dbReference>
<reference evidence="4" key="1">
    <citation type="submission" date="2011-01" db="EMBL/GenBank/DDBJ databases">
        <title>The Genome Sequence of Nematocida parisii strain ERTm3.</title>
        <authorList>
            <consortium name="The Broad Institute Genome Sequencing Platform"/>
            <consortium name="The Broad Institute Genome Sequencing Center for Infectious Disease"/>
            <person name="Cuomo C."/>
            <person name="Troemel E."/>
            <person name="Young S.K."/>
            <person name="Zeng Q."/>
            <person name="Gargeya S."/>
            <person name="Fitzgerald M."/>
            <person name="Haas B."/>
            <person name="Abouelleil A."/>
            <person name="Alvarado L."/>
            <person name="Arachchi H.M."/>
            <person name="Berlin A."/>
            <person name="Chapman S.B."/>
            <person name="Gearin G."/>
            <person name="Goldberg J."/>
            <person name="Griggs A."/>
            <person name="Gujja S."/>
            <person name="Hansen M."/>
            <person name="Heiman D."/>
            <person name="Howarth C."/>
            <person name="Larimer J."/>
            <person name="Lui A."/>
            <person name="MacDonald P.J.P."/>
            <person name="McCowen C."/>
            <person name="Montmayeur A."/>
            <person name="Murphy C."/>
            <person name="Neiman D."/>
            <person name="Pearson M."/>
            <person name="Priest M."/>
            <person name="Roberts A."/>
            <person name="Saif S."/>
            <person name="Shea T."/>
            <person name="Sisk P."/>
            <person name="Stolte C."/>
            <person name="Sykes S."/>
            <person name="Wortman J."/>
            <person name="Nusbaum C."/>
            <person name="Birren B."/>
        </authorList>
    </citation>
    <scope>NUCLEOTIDE SEQUENCE</scope>
    <source>
        <strain evidence="4">ERTm3</strain>
    </source>
</reference>
<dbReference type="SMART" id="SM00320">
    <property type="entry name" value="WD40"/>
    <property type="match status" value="3"/>
</dbReference>
<feature type="repeat" description="WD" evidence="3">
    <location>
        <begin position="462"/>
        <end position="503"/>
    </location>
</feature>
<dbReference type="Gene3D" id="2.130.10.10">
    <property type="entry name" value="YVTN repeat-like/Quinoprotein amine dehydrogenase"/>
    <property type="match status" value="2"/>
</dbReference>
<evidence type="ECO:0000256" key="2">
    <source>
        <dbReference type="ARBA" id="ARBA00022737"/>
    </source>
</evidence>
<dbReference type="SUPFAM" id="SSF50978">
    <property type="entry name" value="WD40 repeat-like"/>
    <property type="match status" value="2"/>
</dbReference>
<dbReference type="VEuPathDB" id="MicrosporidiaDB:NEQG_02115"/>
<dbReference type="InterPro" id="IPR036322">
    <property type="entry name" value="WD40_repeat_dom_sf"/>
</dbReference>
<keyword evidence="5" id="KW-1185">Reference proteome</keyword>
<dbReference type="InParanoid" id="I3EEC1"/>
<accession>I3EEC1</accession>
<name>I3EEC1_NEMP3</name>
<dbReference type="Pfam" id="PF00400">
    <property type="entry name" value="WD40"/>
    <property type="match status" value="2"/>
</dbReference>
<dbReference type="InterPro" id="IPR051570">
    <property type="entry name" value="TBC1_cilium_biogenesis"/>
</dbReference>
<evidence type="ECO:0000256" key="3">
    <source>
        <dbReference type="PROSITE-ProRule" id="PRU00221"/>
    </source>
</evidence>
<dbReference type="STRING" id="935791.I3EEC1"/>
<dbReference type="HOGENOM" id="CLU_394919_0_0_1"/>
<protein>
    <submittedName>
        <fullName evidence="4">Uncharacterized protein</fullName>
    </submittedName>
</protein>
<dbReference type="InterPro" id="IPR001680">
    <property type="entry name" value="WD40_rpt"/>
</dbReference>
<sequence>MNEYIANYAYTKSISSIGESSSVSTRIGESKIAATAYENIIVWDVDTLSIQESVSYIGLSVVTAIACVSEEDMQFMVGHSDGTVKCIDRQGRELFGFREHIKKIIGIYCSSDIAVVYTTSAFTVFDLRTESVLCTISIDIPISVGRVIGDKIYMGTIQGIVHIYNISDLFNRIEEATMVHLSGNQILDFLVAGALYAVLPECITDLQTKAEIPLNHRASLHSCTDSLLFTKDTKGKYHWLSVSQGVITERGQFKNTRPPTSIQVFKNKAVVLFADNGLLVYRGNEYMTSIEGGRENLLAVVENSGSILGITETEGKVFASAPETDEIDTHPMATLLFEDQGMTCISVHNGKYYIGKKDGNMCIRNKEGEEIESIKISDEPISSVDLNDQLIAVSTESRVVLLERNLNKAGAADLESFEKDELEYEDEVICVRISQDSTLIFASLADNTVKVHKVDGTKVLSLYGHSVPVVDMCMCSEKDLLYTLGGDKLIKVWGLRHGECRKTLNPIDPSGIFLKNNLLLVSTGYGMIYYLKDTFEKVKKIEYMTGKARAVPGQRRIALLDRHLLIIRERALSLFTEGDYSTTIAEQRSLEEREAETKEIAKSKKIYKIDAIEELESALEGNDPQYIYNALKRLSKTDIEKSIDIMNGEIQEKLLWALSKIPTDDNPIIFAWALGRLLQKTPCTEVLSETLQKLRAELRKQARLAMSNRAAIMWSIKQ</sequence>
<dbReference type="PROSITE" id="PS50082">
    <property type="entry name" value="WD_REPEATS_2"/>
    <property type="match status" value="1"/>
</dbReference>
<dbReference type="EMBL" id="GL870881">
    <property type="protein sequence ID" value="EIJ87568.1"/>
    <property type="molecule type" value="Genomic_DNA"/>
</dbReference>
<dbReference type="AlphaFoldDB" id="I3EEC1"/>